<keyword evidence="1" id="KW-0732">Signal</keyword>
<evidence type="ECO:0000313" key="3">
    <source>
        <dbReference type="Proteomes" id="UP001152646"/>
    </source>
</evidence>
<gene>
    <name evidence="2" type="ORF">PSALAMII_LOCUS8660</name>
</gene>
<dbReference type="OrthoDB" id="4932058at2759"/>
<dbReference type="Proteomes" id="UP001152646">
    <property type="component" value="Unassembled WGS sequence"/>
</dbReference>
<evidence type="ECO:0000313" key="2">
    <source>
        <dbReference type="EMBL" id="CAG8406105.1"/>
    </source>
</evidence>
<sequence length="302" mass="32218">MKYYSVVLSLLIAPVWAQNLCTSDDIAKMDVSSCTCPSDFPSPASALICNGNSIDCPITCSSSPPSPIIPRAQLSQCYSGCISPNSRCNGCYIWFSSLCRCIQAFQAGSHTDCIASPVIGQGPPLPQQSPSWVVLGSGNLITTTQLIPGILQLQTANDIDGGFRLGQDTINSQQARDSLALAMNSVSTRSEEQIHIHLCDSTKTGLTDILNQLDRNQYRTSKPVPLGALHKPTAAMNCRVSPNSGVDINMGRDIVEWLSQFHGPADCAQYNVGAGVITDSSDYTWACVVTGHSAAESLFCPP</sequence>
<comment type="caution">
    <text evidence="2">The sequence shown here is derived from an EMBL/GenBank/DDBJ whole genome shotgun (WGS) entry which is preliminary data.</text>
</comment>
<proteinExistence type="predicted"/>
<feature type="signal peptide" evidence="1">
    <location>
        <begin position="1"/>
        <end position="17"/>
    </location>
</feature>
<organism evidence="2 3">
    <name type="scientific">Penicillium salamii</name>
    <dbReference type="NCBI Taxonomy" id="1612424"/>
    <lineage>
        <taxon>Eukaryota</taxon>
        <taxon>Fungi</taxon>
        <taxon>Dikarya</taxon>
        <taxon>Ascomycota</taxon>
        <taxon>Pezizomycotina</taxon>
        <taxon>Eurotiomycetes</taxon>
        <taxon>Eurotiomycetidae</taxon>
        <taxon>Eurotiales</taxon>
        <taxon>Aspergillaceae</taxon>
        <taxon>Penicillium</taxon>
    </lineage>
</organism>
<dbReference type="AlphaFoldDB" id="A0A9W4JQT8"/>
<reference evidence="2" key="1">
    <citation type="submission" date="2021-07" db="EMBL/GenBank/DDBJ databases">
        <authorList>
            <person name="Branca A.L. A."/>
        </authorList>
    </citation>
    <scope>NUCLEOTIDE SEQUENCE</scope>
</reference>
<dbReference type="EMBL" id="CAJVPA010000212">
    <property type="protein sequence ID" value="CAG8406105.1"/>
    <property type="molecule type" value="Genomic_DNA"/>
</dbReference>
<protein>
    <submittedName>
        <fullName evidence="2">Uncharacterized protein</fullName>
    </submittedName>
</protein>
<evidence type="ECO:0000256" key="1">
    <source>
        <dbReference type="SAM" id="SignalP"/>
    </source>
</evidence>
<dbReference type="SUPFAM" id="SSF54197">
    <property type="entry name" value="HIT-like"/>
    <property type="match status" value="1"/>
</dbReference>
<accession>A0A9W4JQT8</accession>
<dbReference type="Gene3D" id="3.30.428.30">
    <property type="entry name" value="HIT family - CDH-like"/>
    <property type="match status" value="1"/>
</dbReference>
<name>A0A9W4JQT8_9EURO</name>
<dbReference type="InterPro" id="IPR036265">
    <property type="entry name" value="HIT-like_sf"/>
</dbReference>
<feature type="chain" id="PRO_5040974555" evidence="1">
    <location>
        <begin position="18"/>
        <end position="302"/>
    </location>
</feature>